<keyword evidence="1" id="KW-0596">Phosphopantetheine</keyword>
<evidence type="ECO:0000259" key="7">
    <source>
        <dbReference type="PROSITE" id="PS50075"/>
    </source>
</evidence>
<dbReference type="PROSITE" id="PS52004">
    <property type="entry name" value="KS3_2"/>
    <property type="match status" value="1"/>
</dbReference>
<dbReference type="InterPro" id="IPR014030">
    <property type="entry name" value="Ketoacyl_synth_N"/>
</dbReference>
<dbReference type="InterPro" id="IPR009081">
    <property type="entry name" value="PP-bd_ACP"/>
</dbReference>
<dbReference type="SMART" id="SM00825">
    <property type="entry name" value="PKS_KS"/>
    <property type="match status" value="1"/>
</dbReference>
<dbReference type="InterPro" id="IPR013968">
    <property type="entry name" value="PKS_KR"/>
</dbReference>
<dbReference type="SUPFAM" id="SSF47336">
    <property type="entry name" value="ACP-like"/>
    <property type="match status" value="1"/>
</dbReference>
<evidence type="ECO:0000256" key="1">
    <source>
        <dbReference type="ARBA" id="ARBA00022450"/>
    </source>
</evidence>
<dbReference type="InterPro" id="IPR036736">
    <property type="entry name" value="ACP-like_sf"/>
</dbReference>
<dbReference type="InterPro" id="IPR036291">
    <property type="entry name" value="NAD(P)-bd_dom_sf"/>
</dbReference>
<protein>
    <submittedName>
        <fullName evidence="9">Polyketide synthase</fullName>
    </submittedName>
</protein>
<dbReference type="Gene3D" id="3.40.50.720">
    <property type="entry name" value="NAD(P)-binding Rossmann-like Domain"/>
    <property type="match status" value="1"/>
</dbReference>
<dbReference type="InterPro" id="IPR020841">
    <property type="entry name" value="PKS_Beta-ketoAc_synthase_dom"/>
</dbReference>
<dbReference type="InterPro" id="IPR029058">
    <property type="entry name" value="AB_hydrolase_fold"/>
</dbReference>
<dbReference type="Pfam" id="PF00550">
    <property type="entry name" value="PP-binding"/>
    <property type="match status" value="1"/>
</dbReference>
<dbReference type="SMART" id="SM00827">
    <property type="entry name" value="PKS_AT"/>
    <property type="match status" value="1"/>
</dbReference>
<feature type="coiled-coil region" evidence="5">
    <location>
        <begin position="11"/>
        <end position="38"/>
    </location>
</feature>
<dbReference type="Pfam" id="PF08659">
    <property type="entry name" value="KR"/>
    <property type="match status" value="1"/>
</dbReference>
<dbReference type="InterPro" id="IPR016035">
    <property type="entry name" value="Acyl_Trfase/lysoPLipase"/>
</dbReference>
<dbReference type="PANTHER" id="PTHR43775">
    <property type="entry name" value="FATTY ACID SYNTHASE"/>
    <property type="match status" value="1"/>
</dbReference>
<dbReference type="PROSITE" id="PS00606">
    <property type="entry name" value="KS3_1"/>
    <property type="match status" value="1"/>
</dbReference>
<feature type="compositionally biased region" description="Basic and acidic residues" evidence="6">
    <location>
        <begin position="1566"/>
        <end position="1576"/>
    </location>
</feature>
<dbReference type="GO" id="GO:0044550">
    <property type="term" value="P:secondary metabolite biosynthetic process"/>
    <property type="evidence" value="ECO:0007669"/>
    <property type="project" value="UniProtKB-ARBA"/>
</dbReference>
<reference evidence="9" key="1">
    <citation type="submission" date="2014-11" db="EMBL/GenBank/DDBJ databases">
        <title>Production of the Bengamide Class of Marine Natural Products in Myxobacteria: Biosynthesis and Structure Activity Relationships.</title>
        <authorList>
            <person name="Wenzel S.C."/>
            <person name="Hoffmann H."/>
            <person name="Zhang J."/>
            <person name="Debussche L."/>
            <person name="Haag-Richter S."/>
            <person name="Kurz M."/>
            <person name="Nardi F."/>
            <person name="Lukat P."/>
            <person name="Kochems I."/>
            <person name="Tietgen H."/>
            <person name="Schummer D."/>
            <person name="Nicolas J.-P."/>
            <person name="Calvet L."/>
            <person name="Czepczor V."/>
            <person name="Vrignaud P."/>
            <person name="Muehlenweg A."/>
            <person name="Pelzer S."/>
            <person name="Mueller R."/>
            <person name="Broenstrup M."/>
        </authorList>
    </citation>
    <scope>NUCLEOTIDE SEQUENCE</scope>
    <source>
        <strain evidence="9">ST200611</strain>
    </source>
</reference>
<feature type="region of interest" description="Disordered" evidence="6">
    <location>
        <begin position="1566"/>
        <end position="1589"/>
    </location>
</feature>
<dbReference type="InterPro" id="IPR014043">
    <property type="entry name" value="Acyl_transferase_dom"/>
</dbReference>
<dbReference type="SUPFAM" id="SSF51735">
    <property type="entry name" value="NAD(P)-binding Rossmann-fold domains"/>
    <property type="match status" value="2"/>
</dbReference>
<dbReference type="PANTHER" id="PTHR43775:SF51">
    <property type="entry name" value="INACTIVE PHENOLPHTHIOCEROL SYNTHESIS POLYKETIDE SYNTHASE TYPE I PKS1-RELATED"/>
    <property type="match status" value="1"/>
</dbReference>
<evidence type="ECO:0000256" key="6">
    <source>
        <dbReference type="SAM" id="MobiDB-lite"/>
    </source>
</evidence>
<organism evidence="9">
    <name type="scientific">Myxococcus virescens</name>
    <dbReference type="NCBI Taxonomy" id="83456"/>
    <lineage>
        <taxon>Bacteria</taxon>
        <taxon>Pseudomonadati</taxon>
        <taxon>Myxococcota</taxon>
        <taxon>Myxococcia</taxon>
        <taxon>Myxococcales</taxon>
        <taxon>Cystobacterineae</taxon>
        <taxon>Myxococcaceae</taxon>
        <taxon>Myxococcus</taxon>
    </lineage>
</organism>
<dbReference type="SMART" id="SM00823">
    <property type="entry name" value="PKS_PP"/>
    <property type="match status" value="1"/>
</dbReference>
<dbReference type="SUPFAM" id="SSF52151">
    <property type="entry name" value="FabD/lysophospholipase-like"/>
    <property type="match status" value="1"/>
</dbReference>
<dbReference type="InterPro" id="IPR020806">
    <property type="entry name" value="PKS_PP-bd"/>
</dbReference>
<dbReference type="Pfam" id="PF00698">
    <property type="entry name" value="Acyl_transf_1"/>
    <property type="match status" value="1"/>
</dbReference>
<dbReference type="GO" id="GO:0004312">
    <property type="term" value="F:fatty acid synthase activity"/>
    <property type="evidence" value="ECO:0007669"/>
    <property type="project" value="TreeGrafter"/>
</dbReference>
<dbReference type="InterPro" id="IPR049490">
    <property type="entry name" value="C883_1060-like_KR_N"/>
</dbReference>
<dbReference type="Pfam" id="PF00109">
    <property type="entry name" value="ketoacyl-synt"/>
    <property type="match status" value="1"/>
</dbReference>
<dbReference type="Gene3D" id="3.30.70.3290">
    <property type="match status" value="1"/>
</dbReference>
<feature type="compositionally biased region" description="Low complexity" evidence="6">
    <location>
        <begin position="941"/>
        <end position="960"/>
    </location>
</feature>
<dbReference type="Gene3D" id="3.40.47.10">
    <property type="match status" value="1"/>
</dbReference>
<dbReference type="Pfam" id="PF22621">
    <property type="entry name" value="CurL-like_PKS_C"/>
    <property type="match status" value="1"/>
</dbReference>
<dbReference type="GO" id="GO:0006633">
    <property type="term" value="P:fatty acid biosynthetic process"/>
    <property type="evidence" value="ECO:0007669"/>
    <property type="project" value="InterPro"/>
</dbReference>
<feature type="region of interest" description="Disordered" evidence="6">
    <location>
        <begin position="939"/>
        <end position="960"/>
    </location>
</feature>
<dbReference type="FunFam" id="1.10.1200.10:FF:000016">
    <property type="entry name" value="Non-ribosomal peptide synthase"/>
    <property type="match status" value="1"/>
</dbReference>
<evidence type="ECO:0000256" key="2">
    <source>
        <dbReference type="ARBA" id="ARBA00022553"/>
    </source>
</evidence>
<feature type="compositionally biased region" description="Basic residues" evidence="6">
    <location>
        <begin position="1577"/>
        <end position="1589"/>
    </location>
</feature>
<dbReference type="PROSITE" id="PS50075">
    <property type="entry name" value="CARRIER"/>
    <property type="match status" value="1"/>
</dbReference>
<dbReference type="SUPFAM" id="SSF53901">
    <property type="entry name" value="Thiolase-like"/>
    <property type="match status" value="1"/>
</dbReference>
<feature type="domain" description="Ketosynthase family 3 (KS3)" evidence="8">
    <location>
        <begin position="40"/>
        <end position="465"/>
    </location>
</feature>
<comment type="function">
    <text evidence="4">Involved in production of the polyketide antibiotic thailandamide.</text>
</comment>
<dbReference type="GO" id="GO:0004315">
    <property type="term" value="F:3-oxoacyl-[acyl-carrier-protein] synthase activity"/>
    <property type="evidence" value="ECO:0007669"/>
    <property type="project" value="InterPro"/>
</dbReference>
<dbReference type="Gene3D" id="3.40.366.10">
    <property type="entry name" value="Malonyl-Coenzyme A Acyl Carrier Protein, domain 2"/>
    <property type="match status" value="1"/>
</dbReference>
<evidence type="ECO:0000256" key="4">
    <source>
        <dbReference type="ARBA" id="ARBA00054155"/>
    </source>
</evidence>
<dbReference type="Gene3D" id="3.30.70.250">
    <property type="entry name" value="Malonyl-CoA ACP transacylase, ACP-binding"/>
    <property type="match status" value="1"/>
</dbReference>
<proteinExistence type="predicted"/>
<dbReference type="InterPro" id="IPR014031">
    <property type="entry name" value="Ketoacyl_synth_C"/>
</dbReference>
<keyword evidence="5" id="KW-0175">Coiled coil</keyword>
<dbReference type="InterPro" id="IPR001227">
    <property type="entry name" value="Ac_transferase_dom_sf"/>
</dbReference>
<dbReference type="EMBL" id="KP143770">
    <property type="protein sequence ID" value="AJY78092.1"/>
    <property type="molecule type" value="Genomic_DNA"/>
</dbReference>
<gene>
    <name evidence="9" type="primary">benB</name>
</gene>
<dbReference type="GO" id="GO:0031177">
    <property type="term" value="F:phosphopantetheine binding"/>
    <property type="evidence" value="ECO:0007669"/>
    <property type="project" value="InterPro"/>
</dbReference>
<dbReference type="Pfam" id="PF21394">
    <property type="entry name" value="Beta-ketacyl_N"/>
    <property type="match status" value="1"/>
</dbReference>
<keyword evidence="3" id="KW-0808">Transferase</keyword>
<evidence type="ECO:0000256" key="3">
    <source>
        <dbReference type="ARBA" id="ARBA00022679"/>
    </source>
</evidence>
<dbReference type="CDD" id="cd00833">
    <property type="entry name" value="PKS"/>
    <property type="match status" value="1"/>
</dbReference>
<dbReference type="SMART" id="SM00822">
    <property type="entry name" value="PKS_KR"/>
    <property type="match status" value="1"/>
</dbReference>
<dbReference type="InterPro" id="IPR018201">
    <property type="entry name" value="Ketoacyl_synth_AS"/>
</dbReference>
<keyword evidence="2" id="KW-0597">Phosphoprotein</keyword>
<name>A0A0N7ATF0_9BACT</name>
<sequence length="1589" mass="171897">MSPPRTGQTVAGESEAVLERALQALEAMEERLRAAEQARHEPIAIVGMSCRFPGASSPSAFWQMLRNGTDGISEVPASRWPVDAFYDPDPDRPGKMASRWGGFIDGVDAFDAHFFRCSPAEAAGMDPQQRLFLDVAWEALEDAAQPLDELSGTQTGIFVGAMTNDYAQLQDATQGLKQIDAHYAIGTEFSFIAGRVAHLLGVRGPCMMLSTACSSSLVALHLATRSLRSGESDLSVVGGVNVILSPRMHVASSKLRVMAANGRCKTFDASADGYVRGEGCGVVVLKRLSDAVKQGDRIHAVIRGTAVNHDGPSSGLTVPSSDAQAAVIRSALADAGADSATLTLLEAHGSGTPLGDAIEIEGIRRALGAGLEDRRPPLLVGSVKTNVGHLEAAAGMAGLFKVVLALRNGEVPPHLHLKQLNPQLNMSGLQVPVRLGPWPDAPERPLAGVSSFGLSGINAHVVVEAPPAPRASGPARPLSLLLLSARSENALEQNLDAHAAFLKAHPEVNVSDVAFTLQTGRKRFESRCALVCGGREEALRILETREPKRLLRSQRSDSRSPVIFMFPGLGDQHVGMGRRLYETEPVFRKWVDAGADLLQPLLGQDIRPLLHPAGAEAQAPATRDPFAALRRGRAKAAPDASPLYETRLAQPSLFVVEHALARLWMHWGVRPDGMIGYSLGELVAACLAGVLSFEDAIRLVAKRAELISPLPQGASLAVMLSEAQLRPIVESAGCAMLAVNSPGFCVATGPVDAVDGLEATLATRGITSQRVRTGHAFHSFMMEPVRQPLTEFAAQLTLRPPQIPYVSNVTGTWLREQEATDPGYWAEHLCKTVRFSEGLRALAAHSAPILMELGPGRSLSTLVHQHGLDVRHVLASLPSQYEEHADDFVTLEALGQLWMLGASIDWRRFHEHEQRQPLGLPTYPFQRQRYWRSAWGGGAPEFGAPPAQPQAEAERPQAQGAPSKLPFAQWFHAPLWKQAPRLPPGRGDAASRVLVFLPVSRFGQSVVQELRRRGMQPITVEAGDGFARLGDSAFGLSPTEEDHYEQLLEALGGPPGQVLHIASTGRTGSRQERAEATWRHGFQPLVLLARALGRRARSTVRLVVATDSQYAVSGTERLLPESALLAGPCRVIPLEYFNLRCHQVDVSLGGLEASQWAQHAACLVDELSGDTDEPVVAYRGGQRFVQHFERLTLTAPPQPLFRPEGVYLVTGGLGGLGLAIAAEIAKTPSTRLVLLGRSGLPPRETWEHILNTDGHSALQERIRAVRELEASGAAVHVVEVDVSDGPGMRQALQGIRERFGQVHGVVHAAGVPGAGMIQRKDLEEARRVLAPKLDGLIHLEPLWEEGPAPDFVCLFSSSIALSGGIGEVDYCAANAYLDAFARELSRRGIRALSINWGPWKWDAWQGHSVALPEAARRWFRHLRDTYGLTMEEGQRAWRELLSAPTDQALVAPAGLKMAIDGIGKDFLQELASQGTQSRHPRPPLLVAFVAPRDALEERIAAAWQDALGIESVGVNDNFFDLGGQSLGALQVISRINSEMKTTLPGATLFEAPTVAGLARLLRQERDDSQLDEDRQRGAARRMRRNRHHR</sequence>
<dbReference type="Pfam" id="PF02801">
    <property type="entry name" value="Ketoacyl-synt_C"/>
    <property type="match status" value="1"/>
</dbReference>
<feature type="domain" description="Carrier" evidence="7">
    <location>
        <begin position="1490"/>
        <end position="1565"/>
    </location>
</feature>
<dbReference type="Gene3D" id="3.40.50.1820">
    <property type="entry name" value="alpha/beta hydrolase"/>
    <property type="match status" value="1"/>
</dbReference>
<dbReference type="FunFam" id="3.40.47.10:FF:000019">
    <property type="entry name" value="Polyketide synthase type I"/>
    <property type="match status" value="1"/>
</dbReference>
<dbReference type="InterPro" id="IPR057326">
    <property type="entry name" value="KR_dom"/>
</dbReference>
<evidence type="ECO:0000259" key="8">
    <source>
        <dbReference type="PROSITE" id="PS52004"/>
    </source>
</evidence>
<dbReference type="CDD" id="cd08953">
    <property type="entry name" value="KR_2_SDR_x"/>
    <property type="match status" value="1"/>
</dbReference>
<accession>A0A0N7ATF0</accession>
<dbReference type="InterPro" id="IPR050091">
    <property type="entry name" value="PKS_NRPS_Biosynth_Enz"/>
</dbReference>
<evidence type="ECO:0000313" key="9">
    <source>
        <dbReference type="EMBL" id="AJY78092.1"/>
    </source>
</evidence>
<evidence type="ECO:0000256" key="5">
    <source>
        <dbReference type="SAM" id="Coils"/>
    </source>
</evidence>
<dbReference type="InterPro" id="IPR016039">
    <property type="entry name" value="Thiolase-like"/>
</dbReference>